<dbReference type="EMBL" id="CP022187">
    <property type="protein sequence ID" value="AWI75357.1"/>
    <property type="molecule type" value="Genomic_DNA"/>
</dbReference>
<accession>A0A2U8GP02</accession>
<keyword evidence="2" id="KW-1185">Reference proteome</keyword>
<dbReference type="RefSeq" id="WP_108949064.1">
    <property type="nucleotide sequence ID" value="NZ_CP022187.1"/>
</dbReference>
<dbReference type="Proteomes" id="UP000244930">
    <property type="component" value="Chromosome"/>
</dbReference>
<protein>
    <submittedName>
        <fullName evidence="1">Uncharacterized protein</fullName>
    </submittedName>
</protein>
<proteinExistence type="predicted"/>
<evidence type="ECO:0000313" key="1">
    <source>
        <dbReference type="EMBL" id="AWI75357.1"/>
    </source>
</evidence>
<organism evidence="1 2">
    <name type="scientific">Parazoarcus communis</name>
    <dbReference type="NCBI Taxonomy" id="41977"/>
    <lineage>
        <taxon>Bacteria</taxon>
        <taxon>Pseudomonadati</taxon>
        <taxon>Pseudomonadota</taxon>
        <taxon>Betaproteobacteria</taxon>
        <taxon>Rhodocyclales</taxon>
        <taxon>Zoogloeaceae</taxon>
        <taxon>Parazoarcus</taxon>
    </lineage>
</organism>
<evidence type="ECO:0000313" key="2">
    <source>
        <dbReference type="Proteomes" id="UP000244930"/>
    </source>
</evidence>
<gene>
    <name evidence="1" type="ORF">CEW83_09145</name>
</gene>
<dbReference type="AlphaFoldDB" id="A0A2U8GP02"/>
<reference evidence="1 2" key="1">
    <citation type="submission" date="2017-06" db="EMBL/GenBank/DDBJ databases">
        <title>Azoarcus.</title>
        <authorList>
            <person name="Woo J.-H."/>
            <person name="Kim H.-S."/>
        </authorList>
    </citation>
    <scope>NUCLEOTIDE SEQUENCE [LARGE SCALE GENOMIC DNA]</scope>
    <source>
        <strain evidence="1 2">TSPY31</strain>
    </source>
</reference>
<name>A0A2U8GP02_9RHOO</name>
<dbReference type="KEGG" id="acom:CEW83_09145"/>
<sequence length="169" mass="18548">MNAWSPRDENSDAELELADSLIGKADALLRRHHATNAPPAAMPAETPDDGDELPILTDVVLDFDENIPLLSEVAQLQQNTPSPAPAAAANQAGLSIQDRAVLVEHLVEIDTLIAHEVETWLSNELPQLLSRELDKLNERLRIETLAHLRATLLPTLSAHIASRLDDIER</sequence>